<accession>A0AA90YUL8</accession>
<gene>
    <name evidence="2" type="ORF">GS634_15570</name>
</gene>
<dbReference type="RefSeq" id="WP_170768938.1">
    <property type="nucleotide sequence ID" value="NZ_WVRA01000005.1"/>
</dbReference>
<feature type="chain" id="PRO_5041688531" description="Transporter" evidence="1">
    <location>
        <begin position="38"/>
        <end position="261"/>
    </location>
</feature>
<dbReference type="AlphaFoldDB" id="A0AA90YUL8"/>
<keyword evidence="1" id="KW-0732">Signal</keyword>
<evidence type="ECO:0000256" key="1">
    <source>
        <dbReference type="SAM" id="SignalP"/>
    </source>
</evidence>
<organism evidence="2 3">
    <name type="scientific">Ruegeria atlantica</name>
    <dbReference type="NCBI Taxonomy" id="81569"/>
    <lineage>
        <taxon>Bacteria</taxon>
        <taxon>Pseudomonadati</taxon>
        <taxon>Pseudomonadota</taxon>
        <taxon>Alphaproteobacteria</taxon>
        <taxon>Rhodobacterales</taxon>
        <taxon>Roseobacteraceae</taxon>
        <taxon>Ruegeria</taxon>
    </lineage>
</organism>
<protein>
    <recommendedName>
        <fullName evidence="4">Transporter</fullName>
    </recommendedName>
</protein>
<proteinExistence type="predicted"/>
<name>A0AA90YUL8_9RHOB</name>
<evidence type="ECO:0000313" key="3">
    <source>
        <dbReference type="Proteomes" id="UP000597886"/>
    </source>
</evidence>
<dbReference type="Proteomes" id="UP000597886">
    <property type="component" value="Unassembled WGS sequence"/>
</dbReference>
<dbReference type="EMBL" id="WVRA01000005">
    <property type="protein sequence ID" value="NOE19546.1"/>
    <property type="molecule type" value="Genomic_DNA"/>
</dbReference>
<evidence type="ECO:0000313" key="2">
    <source>
        <dbReference type="EMBL" id="NOE19546.1"/>
    </source>
</evidence>
<reference evidence="2" key="1">
    <citation type="submission" date="2019-12" db="EMBL/GenBank/DDBJ databases">
        <title>Ruegeria JWLKs population differentiation of coral mucus and skeleton niches.</title>
        <authorList>
            <person name="Luo D."/>
        </authorList>
    </citation>
    <scope>NUCLEOTIDE SEQUENCE</scope>
    <source>
        <strain evidence="2">HKCCD6181</strain>
    </source>
</reference>
<sequence>MLDMGLGIHNKNSGNNMKIQALVLALATGIVAAPAIADENASNPLAAVNNTDIRYQYFDLGNGADKQDAFIDGAYMLRPDLKLKYELHYNSTDVTGTRFTDFEKLSLKAIYFPSQRPLNETWAIKSAIGLEWILDFGDPEKGIGTGSDQIAPFGGFAFANTKSGLTLIPLLQHFASYNGPTDINQTAMRLIALQPFGDGYWVKADIKAPYDWENDAWPATAEFQIGKNLSPGIAIYADFLIGIGSDRPYDKGAGLGLRFNY</sequence>
<comment type="caution">
    <text evidence="2">The sequence shown here is derived from an EMBL/GenBank/DDBJ whole genome shotgun (WGS) entry which is preliminary data.</text>
</comment>
<feature type="signal peptide" evidence="1">
    <location>
        <begin position="1"/>
        <end position="37"/>
    </location>
</feature>
<evidence type="ECO:0008006" key="4">
    <source>
        <dbReference type="Google" id="ProtNLM"/>
    </source>
</evidence>